<gene>
    <name evidence="1" type="ORF">Tci_915067</name>
</gene>
<reference evidence="1" key="1">
    <citation type="journal article" date="2019" name="Sci. Rep.">
        <title>Draft genome of Tanacetum cinerariifolium, the natural source of mosquito coil.</title>
        <authorList>
            <person name="Yamashiro T."/>
            <person name="Shiraishi A."/>
            <person name="Satake H."/>
            <person name="Nakayama K."/>
        </authorList>
    </citation>
    <scope>NUCLEOTIDE SEQUENCE</scope>
</reference>
<organism evidence="1">
    <name type="scientific">Tanacetum cinerariifolium</name>
    <name type="common">Dalmatian daisy</name>
    <name type="synonym">Chrysanthemum cinerariifolium</name>
    <dbReference type="NCBI Taxonomy" id="118510"/>
    <lineage>
        <taxon>Eukaryota</taxon>
        <taxon>Viridiplantae</taxon>
        <taxon>Streptophyta</taxon>
        <taxon>Embryophyta</taxon>
        <taxon>Tracheophyta</taxon>
        <taxon>Spermatophyta</taxon>
        <taxon>Magnoliopsida</taxon>
        <taxon>eudicotyledons</taxon>
        <taxon>Gunneridae</taxon>
        <taxon>Pentapetalae</taxon>
        <taxon>asterids</taxon>
        <taxon>campanulids</taxon>
        <taxon>Asterales</taxon>
        <taxon>Asteraceae</taxon>
        <taxon>Asteroideae</taxon>
        <taxon>Anthemideae</taxon>
        <taxon>Anthemidinae</taxon>
        <taxon>Tanacetum</taxon>
    </lineage>
</organism>
<protein>
    <submittedName>
        <fullName evidence="1">Uncharacterized protein</fullName>
    </submittedName>
</protein>
<proteinExistence type="predicted"/>
<name>A0A699WBI7_TANCI</name>
<feature type="non-terminal residue" evidence="1">
    <location>
        <position position="1"/>
    </location>
</feature>
<comment type="caution">
    <text evidence="1">The sequence shown here is derived from an EMBL/GenBank/DDBJ whole genome shotgun (WGS) entry which is preliminary data.</text>
</comment>
<sequence>QLAADLAEDAHHVGVHARPAVGAGGDQARVQRLLGSAHVRDLSGFGRADLQDRVRLFGTGREDAARTRVFEAAADDVDAVGQQGCGQGVAFKALVGLTVEAEVQDLAAVDAAAVGQAIGLAHTLSPFPTAGTLFTN</sequence>
<dbReference type="EMBL" id="BKCJ011589992">
    <property type="protein sequence ID" value="GFD43098.1"/>
    <property type="molecule type" value="Genomic_DNA"/>
</dbReference>
<accession>A0A699WBI7</accession>
<evidence type="ECO:0000313" key="1">
    <source>
        <dbReference type="EMBL" id="GFD43098.1"/>
    </source>
</evidence>
<dbReference type="AlphaFoldDB" id="A0A699WBI7"/>